<keyword evidence="3" id="KW-0812">Transmembrane</keyword>
<dbReference type="Pfam" id="PF03067">
    <property type="entry name" value="LPMO_10"/>
    <property type="match status" value="1"/>
</dbReference>
<protein>
    <submittedName>
        <fullName evidence="7">Chitin-binding protein</fullName>
    </submittedName>
    <submittedName>
        <fullName evidence="6">Lytic polysaccharide monooxygenase</fullName>
    </submittedName>
</protein>
<dbReference type="PANTHER" id="PTHR34823">
    <property type="entry name" value="GLCNAC-BINDING PROTEIN A"/>
    <property type="match status" value="1"/>
</dbReference>
<dbReference type="Proteomes" id="UP000669887">
    <property type="component" value="Unassembled WGS sequence"/>
</dbReference>
<dbReference type="InterPro" id="IPR014756">
    <property type="entry name" value="Ig_E-set"/>
</dbReference>
<evidence type="ECO:0000313" key="6">
    <source>
        <dbReference type="EMBL" id="MBO4140219.1"/>
    </source>
</evidence>
<dbReference type="InterPro" id="IPR004302">
    <property type="entry name" value="Cellulose/chitin-bd_N"/>
</dbReference>
<feature type="chain" id="PRO_5043542988" evidence="4">
    <location>
        <begin position="22"/>
        <end position="300"/>
    </location>
</feature>
<feature type="region of interest" description="Disordered" evidence="2">
    <location>
        <begin position="210"/>
        <end position="238"/>
    </location>
</feature>
<feature type="transmembrane region" description="Helical" evidence="3">
    <location>
        <begin position="254"/>
        <end position="275"/>
    </location>
</feature>
<dbReference type="SUPFAM" id="SSF81296">
    <property type="entry name" value="E set domains"/>
    <property type="match status" value="1"/>
</dbReference>
<accession>A0AAW4JN22</accession>
<keyword evidence="3" id="KW-1133">Transmembrane helix</keyword>
<evidence type="ECO:0000313" key="9">
    <source>
        <dbReference type="Proteomes" id="UP000669887"/>
    </source>
</evidence>
<evidence type="ECO:0000313" key="7">
    <source>
        <dbReference type="EMBL" id="SCE80705.1"/>
    </source>
</evidence>
<keyword evidence="6" id="KW-0503">Monooxygenase</keyword>
<feature type="signal peptide" evidence="4">
    <location>
        <begin position="1"/>
        <end position="21"/>
    </location>
</feature>
<evidence type="ECO:0000313" key="8">
    <source>
        <dbReference type="Proteomes" id="UP000199405"/>
    </source>
</evidence>
<keyword evidence="3" id="KW-0472">Membrane</keyword>
<dbReference type="InterPro" id="IPR051024">
    <property type="entry name" value="GlcNAc_Chitin_IntDeg"/>
</dbReference>
<evidence type="ECO:0000259" key="5">
    <source>
        <dbReference type="Pfam" id="PF03067"/>
    </source>
</evidence>
<dbReference type="Gene3D" id="2.70.50.50">
    <property type="entry name" value="chitin-binding protein cbp21"/>
    <property type="match status" value="1"/>
</dbReference>
<feature type="region of interest" description="Disordered" evidence="2">
    <location>
        <begin position="277"/>
        <end position="300"/>
    </location>
</feature>
<organism evidence="6 9">
    <name type="scientific">Micromonospora tulbaghiae</name>
    <dbReference type="NCBI Taxonomy" id="479978"/>
    <lineage>
        <taxon>Bacteria</taxon>
        <taxon>Bacillati</taxon>
        <taxon>Actinomycetota</taxon>
        <taxon>Actinomycetes</taxon>
        <taxon>Micromonosporales</taxon>
        <taxon>Micromonosporaceae</taxon>
        <taxon>Micromonospora</taxon>
    </lineage>
</organism>
<dbReference type="GeneID" id="93469660"/>
<sequence length="300" mass="31463">MAARRALAALAAVAATVPLGAAPAAAHGAPTSPLSRAAACGPEGGRAQTPACRAAIAAGAAVREWDNIRVARVDGRDRELIPDGELCSGGLSAYRGLDLPRADWPATTLTAGARHTFRYRTTIPHRGTFRYYVTTGSYSPKRLLTWADLEKKPFLQVTDPPIRAGAYEMRGRLPAGRTGRHLVYVIWQNSDTQDTYYSCSDVIFRAARGTPDPSPAAPKASASPPRTLAGAATDDEPAVPVATVTDGGPLSRPLVVGAAALVVALLAAAVVGLRLSRTGGPPPGRPCGVRNHRAGRRRIW</sequence>
<evidence type="ECO:0000256" key="1">
    <source>
        <dbReference type="ARBA" id="ARBA00022729"/>
    </source>
</evidence>
<dbReference type="EMBL" id="FMCQ01000003">
    <property type="protein sequence ID" value="SCE80705.1"/>
    <property type="molecule type" value="Genomic_DNA"/>
</dbReference>
<dbReference type="PANTHER" id="PTHR34823:SF1">
    <property type="entry name" value="CHITIN-BINDING TYPE-4 DOMAIN-CONTAINING PROTEIN"/>
    <property type="match status" value="1"/>
</dbReference>
<dbReference type="Proteomes" id="UP000199405">
    <property type="component" value="Unassembled WGS sequence"/>
</dbReference>
<feature type="region of interest" description="Disordered" evidence="2">
    <location>
        <begin position="24"/>
        <end position="43"/>
    </location>
</feature>
<comment type="caution">
    <text evidence="6">The sequence shown here is derived from an EMBL/GenBank/DDBJ whole genome shotgun (WGS) entry which is preliminary data.</text>
</comment>
<keyword evidence="8" id="KW-1185">Reference proteome</keyword>
<feature type="compositionally biased region" description="Basic residues" evidence="2">
    <location>
        <begin position="290"/>
        <end position="300"/>
    </location>
</feature>
<evidence type="ECO:0000256" key="4">
    <source>
        <dbReference type="SAM" id="SignalP"/>
    </source>
</evidence>
<evidence type="ECO:0000256" key="2">
    <source>
        <dbReference type="SAM" id="MobiDB-lite"/>
    </source>
</evidence>
<gene>
    <name evidence="7" type="ORF">GA0070562_2882</name>
    <name evidence="6" type="ORF">J5U46_08700</name>
</gene>
<proteinExistence type="predicted"/>
<dbReference type="GO" id="GO:0004497">
    <property type="term" value="F:monooxygenase activity"/>
    <property type="evidence" value="ECO:0007669"/>
    <property type="project" value="UniProtKB-KW"/>
</dbReference>
<reference evidence="6" key="2">
    <citation type="submission" date="2021-03" db="EMBL/GenBank/DDBJ databases">
        <title>X isolated from Micromonospora tulbaghiae.</title>
        <authorList>
            <person name="Stennett H.L."/>
        </authorList>
    </citation>
    <scope>NUCLEOTIDE SEQUENCE</scope>
    <source>
        <strain evidence="6">28M1-20</strain>
    </source>
</reference>
<name>A0AAW4JN22_9ACTN</name>
<dbReference type="CDD" id="cd21177">
    <property type="entry name" value="LPMO_AA10"/>
    <property type="match status" value="1"/>
</dbReference>
<dbReference type="AlphaFoldDB" id="A0AAW4JN22"/>
<feature type="domain" description="Chitin-binding type-4" evidence="5">
    <location>
        <begin position="27"/>
        <end position="202"/>
    </location>
</feature>
<reference evidence="7 8" key="1">
    <citation type="submission" date="2016-06" db="EMBL/GenBank/DDBJ databases">
        <authorList>
            <person name="Varghese N."/>
            <person name="Submissions Spin"/>
        </authorList>
    </citation>
    <scope>NUCLEOTIDE SEQUENCE [LARGE SCALE GENOMIC DNA]</scope>
    <source>
        <strain evidence="7 8">DSM 45142</strain>
    </source>
</reference>
<dbReference type="EMBL" id="JAGFVQ010000011">
    <property type="protein sequence ID" value="MBO4140219.1"/>
    <property type="molecule type" value="Genomic_DNA"/>
</dbReference>
<dbReference type="RefSeq" id="WP_091418834.1">
    <property type="nucleotide sequence ID" value="NZ_FMCQ01000003.1"/>
</dbReference>
<evidence type="ECO:0000256" key="3">
    <source>
        <dbReference type="SAM" id="Phobius"/>
    </source>
</evidence>
<keyword evidence="1 4" id="KW-0732">Signal</keyword>
<keyword evidence="6" id="KW-0560">Oxidoreductase</keyword>